<reference evidence="1 2" key="1">
    <citation type="submission" date="2017-03" db="EMBL/GenBank/DDBJ databases">
        <authorList>
            <person name="Afonso C.L."/>
            <person name="Miller P.J."/>
            <person name="Scott M.A."/>
            <person name="Spackman E."/>
            <person name="Goraichik I."/>
            <person name="Dimitrov K.M."/>
            <person name="Suarez D.L."/>
            <person name="Swayne D.E."/>
        </authorList>
    </citation>
    <scope>NUCLEOTIDE SEQUENCE [LARGE SCALE GENOMIC DNA]</scope>
    <source>
        <strain evidence="1">PRJEB14757</strain>
    </source>
</reference>
<protein>
    <submittedName>
        <fullName evidence="1">Uncharacterized protein</fullName>
    </submittedName>
</protein>
<dbReference type="STRING" id="1246637.MTBBW1_300092"/>
<gene>
    <name evidence="1" type="ORF">MTBBW1_300092</name>
</gene>
<evidence type="ECO:0000313" key="1">
    <source>
        <dbReference type="EMBL" id="SLM31361.1"/>
    </source>
</evidence>
<dbReference type="Proteomes" id="UP000191931">
    <property type="component" value="Unassembled WGS sequence"/>
</dbReference>
<name>A0A1W1HFR8_9BACT</name>
<sequence length="42" mass="4806">MVILIQTNAITAEYAVKFGFLDNFKTASRRCYGRKRQKPGVL</sequence>
<accession>A0A1W1HFR8</accession>
<keyword evidence="2" id="KW-1185">Reference proteome</keyword>
<evidence type="ECO:0000313" key="2">
    <source>
        <dbReference type="Proteomes" id="UP000191931"/>
    </source>
</evidence>
<dbReference type="EMBL" id="FWEV01000224">
    <property type="protein sequence ID" value="SLM31361.1"/>
    <property type="molecule type" value="Genomic_DNA"/>
</dbReference>
<proteinExistence type="predicted"/>
<organism evidence="1 2">
    <name type="scientific">Desulfamplus magnetovallimortis</name>
    <dbReference type="NCBI Taxonomy" id="1246637"/>
    <lineage>
        <taxon>Bacteria</taxon>
        <taxon>Pseudomonadati</taxon>
        <taxon>Thermodesulfobacteriota</taxon>
        <taxon>Desulfobacteria</taxon>
        <taxon>Desulfobacterales</taxon>
        <taxon>Desulfobacteraceae</taxon>
        <taxon>Desulfamplus</taxon>
    </lineage>
</organism>
<dbReference type="AlphaFoldDB" id="A0A1W1HFR8"/>